<evidence type="ECO:0000256" key="1">
    <source>
        <dbReference type="SAM" id="MobiDB-lite"/>
    </source>
</evidence>
<evidence type="ECO:0000313" key="2">
    <source>
        <dbReference type="EMBL" id="TGZ52700.1"/>
    </source>
</evidence>
<reference evidence="2 3" key="1">
    <citation type="journal article" date="2019" name="Philos. Trans. R. Soc. Lond., B, Biol. Sci.">
        <title>Ant behaviour and brain gene expression of defending hosts depend on the ecological success of the intruding social parasite.</title>
        <authorList>
            <person name="Kaur R."/>
            <person name="Stoldt M."/>
            <person name="Jongepier E."/>
            <person name="Feldmeyer B."/>
            <person name="Menzel F."/>
            <person name="Bornberg-Bauer E."/>
            <person name="Foitzik S."/>
        </authorList>
    </citation>
    <scope>NUCLEOTIDE SEQUENCE [LARGE SCALE GENOMIC DNA]</scope>
    <source>
        <tissue evidence="2">Whole body</tissue>
    </source>
</reference>
<organism evidence="2 3">
    <name type="scientific">Temnothorax longispinosus</name>
    <dbReference type="NCBI Taxonomy" id="300112"/>
    <lineage>
        <taxon>Eukaryota</taxon>
        <taxon>Metazoa</taxon>
        <taxon>Ecdysozoa</taxon>
        <taxon>Arthropoda</taxon>
        <taxon>Hexapoda</taxon>
        <taxon>Insecta</taxon>
        <taxon>Pterygota</taxon>
        <taxon>Neoptera</taxon>
        <taxon>Endopterygota</taxon>
        <taxon>Hymenoptera</taxon>
        <taxon>Apocrita</taxon>
        <taxon>Aculeata</taxon>
        <taxon>Formicoidea</taxon>
        <taxon>Formicidae</taxon>
        <taxon>Myrmicinae</taxon>
        <taxon>Temnothorax</taxon>
    </lineage>
</organism>
<proteinExistence type="predicted"/>
<feature type="region of interest" description="Disordered" evidence="1">
    <location>
        <begin position="60"/>
        <end position="81"/>
    </location>
</feature>
<protein>
    <submittedName>
        <fullName evidence="2">Uncharacterized protein</fullName>
    </submittedName>
</protein>
<keyword evidence="3" id="KW-1185">Reference proteome</keyword>
<evidence type="ECO:0000313" key="3">
    <source>
        <dbReference type="Proteomes" id="UP000310200"/>
    </source>
</evidence>
<name>A0A4S2KSF8_9HYME</name>
<comment type="caution">
    <text evidence="2">The sequence shown here is derived from an EMBL/GenBank/DDBJ whole genome shotgun (WGS) entry which is preliminary data.</text>
</comment>
<accession>A0A4S2KSF8</accession>
<sequence length="114" mass="13205">MFLSTVCILEQAWVTCLTHRGNIDETDDETAAGDAEHQQPLLHIGQMIADDVKYRAAQRDRASNTKNEHHYEEQNGEQLRYESEARQRIRIRDEGQTGAAADHLRDVFRFHLDE</sequence>
<dbReference type="Proteomes" id="UP000310200">
    <property type="component" value="Unassembled WGS sequence"/>
</dbReference>
<gene>
    <name evidence="2" type="ORF">DBV15_02507</name>
</gene>
<dbReference type="EMBL" id="QBLH01001194">
    <property type="protein sequence ID" value="TGZ52700.1"/>
    <property type="molecule type" value="Genomic_DNA"/>
</dbReference>
<dbReference type="AlphaFoldDB" id="A0A4S2KSF8"/>